<dbReference type="SUPFAM" id="SSF102588">
    <property type="entry name" value="LmbE-like"/>
    <property type="match status" value="1"/>
</dbReference>
<dbReference type="OrthoDB" id="9790023at2"/>
<dbReference type="RefSeq" id="WP_120799438.1">
    <property type="nucleotide sequence ID" value="NZ_RBXL01000001.1"/>
</dbReference>
<dbReference type="EMBL" id="RBXL01000001">
    <property type="protein sequence ID" value="RKT47475.1"/>
    <property type="molecule type" value="Genomic_DNA"/>
</dbReference>
<name>A0A495VGA5_9GAMM</name>
<gene>
    <name evidence="2" type="ORF">BDD21_5063</name>
</gene>
<keyword evidence="3" id="KW-1185">Reference proteome</keyword>
<dbReference type="AlphaFoldDB" id="A0A495VGA5"/>
<evidence type="ECO:0000313" key="2">
    <source>
        <dbReference type="EMBL" id="RKT47475.1"/>
    </source>
</evidence>
<feature type="region of interest" description="Disordered" evidence="1">
    <location>
        <begin position="1"/>
        <end position="21"/>
    </location>
</feature>
<dbReference type="InterPro" id="IPR024078">
    <property type="entry name" value="LmbE-like_dom_sf"/>
</dbReference>
<accession>A0A495VGA5</accession>
<dbReference type="Gene3D" id="3.40.50.10320">
    <property type="entry name" value="LmbE-like"/>
    <property type="match status" value="1"/>
</dbReference>
<dbReference type="Pfam" id="PF02585">
    <property type="entry name" value="PIG-L"/>
    <property type="match status" value="1"/>
</dbReference>
<evidence type="ECO:0000313" key="3">
    <source>
        <dbReference type="Proteomes" id="UP000274556"/>
    </source>
</evidence>
<protein>
    <submittedName>
        <fullName evidence="2">GlcNAc-PI de-N-acetylase</fullName>
    </submittedName>
</protein>
<evidence type="ECO:0000256" key="1">
    <source>
        <dbReference type="SAM" id="MobiDB-lite"/>
    </source>
</evidence>
<comment type="caution">
    <text evidence="2">The sequence shown here is derived from an EMBL/GenBank/DDBJ whole genome shotgun (WGS) entry which is preliminary data.</text>
</comment>
<organism evidence="2 3">
    <name type="scientific">Thiocapsa rosea</name>
    <dbReference type="NCBI Taxonomy" id="69360"/>
    <lineage>
        <taxon>Bacteria</taxon>
        <taxon>Pseudomonadati</taxon>
        <taxon>Pseudomonadota</taxon>
        <taxon>Gammaproteobacteria</taxon>
        <taxon>Chromatiales</taxon>
        <taxon>Chromatiaceae</taxon>
        <taxon>Thiocapsa</taxon>
    </lineage>
</organism>
<sequence length="284" mass="31830">MNAGPFRSALPGDDPSGANDAEDTLRLADAILVVAHPDDEILWFSSVVGEVSKVIVVYSENPNDPGLGQKRDELFAAYPLDTAELIGLAECRSFNTAGWPNARRSAYGLELIAPLTVRDAYRHNYERLATLLDEALKNAQVVLTHSPWGDYGHEDHVQVYAAVAAAQHKHGFQIWYPGYVSDRSWQLMQKSVLGFSHTYTTMNTNLTLAYDLAALYRDYDCWTWYDDYVWPTHETFFLDSDLVSATTSTTVGGNFPVNVLRLGLRPRPARPHILSRIVKRLRNG</sequence>
<reference evidence="2 3" key="1">
    <citation type="submission" date="2018-10" db="EMBL/GenBank/DDBJ databases">
        <title>Genomic Encyclopedia of Archaeal and Bacterial Type Strains, Phase II (KMG-II): from individual species to whole genera.</title>
        <authorList>
            <person name="Goeker M."/>
        </authorList>
    </citation>
    <scope>NUCLEOTIDE SEQUENCE [LARGE SCALE GENOMIC DNA]</scope>
    <source>
        <strain evidence="2 3">DSM 235</strain>
    </source>
</reference>
<dbReference type="Proteomes" id="UP000274556">
    <property type="component" value="Unassembled WGS sequence"/>
</dbReference>
<proteinExistence type="predicted"/>
<dbReference type="InterPro" id="IPR003737">
    <property type="entry name" value="GlcNAc_PI_deacetylase-related"/>
</dbReference>